<sequence length="67" mass="7742">MSSLPVMVLFGLSFPPVFFVLLVSLTLFFVVNRLLQPTGIYDFVWHPALFNSALFCCLFYLLFRYGL</sequence>
<organism evidence="6 8">
    <name type="scientific">Pectobacterium brasiliense</name>
    <dbReference type="NCBI Taxonomy" id="180957"/>
    <lineage>
        <taxon>Bacteria</taxon>
        <taxon>Pseudomonadati</taxon>
        <taxon>Pseudomonadota</taxon>
        <taxon>Gammaproteobacteria</taxon>
        <taxon>Enterobacterales</taxon>
        <taxon>Pectobacteriaceae</taxon>
        <taxon>Pectobacterium</taxon>
    </lineage>
</organism>
<evidence type="ECO:0000256" key="2">
    <source>
        <dbReference type="ARBA" id="ARBA00022692"/>
    </source>
</evidence>
<dbReference type="Proteomes" id="UP001269968">
    <property type="component" value="Unassembled WGS sequence"/>
</dbReference>
<evidence type="ECO:0000313" key="7">
    <source>
        <dbReference type="EMBL" id="MDY4376887.1"/>
    </source>
</evidence>
<comment type="similarity">
    <text evidence="5">Belongs to the AaeX family.</text>
</comment>
<dbReference type="GeneID" id="90773241"/>
<gene>
    <name evidence="5 7" type="primary">aaeX</name>
    <name evidence="6" type="ORF">H4F45_07295</name>
    <name evidence="7" type="ORF">SOV92_03340</name>
</gene>
<dbReference type="GeneID" id="93388352"/>
<comment type="caution">
    <text evidence="6">The sequence shown here is derived from an EMBL/GenBank/DDBJ whole genome shotgun (WGS) entry which is preliminary data.</text>
</comment>
<accession>A0A086EJQ4</accession>
<dbReference type="Proteomes" id="UP000768524">
    <property type="component" value="Unassembled WGS sequence"/>
</dbReference>
<name>A0A086EJQ4_9GAMM</name>
<reference evidence="7" key="2">
    <citation type="submission" date="2023-11" db="EMBL/GenBank/DDBJ databases">
        <title>Comparative genomics revealed phylogeny of phytopathogenic Pectobacterium aroidearum based on whole-genome sequencing and function of putative horizontal acquire islands in P. aroidearum PccS1.</title>
        <authorList>
            <person name="Fan J."/>
            <person name="Yang L."/>
        </authorList>
    </citation>
    <scope>NUCLEOTIDE SEQUENCE</scope>
    <source>
        <strain evidence="7">NJAU140</strain>
    </source>
</reference>
<dbReference type="EMBL" id="JAXHOZ010000011">
    <property type="protein sequence ID" value="MDY4376887.1"/>
    <property type="molecule type" value="Genomic_DNA"/>
</dbReference>
<keyword evidence="1 5" id="KW-1003">Cell membrane</keyword>
<dbReference type="GO" id="GO:0005886">
    <property type="term" value="C:plasma membrane"/>
    <property type="evidence" value="ECO:0007669"/>
    <property type="project" value="UniProtKB-SubCell"/>
</dbReference>
<dbReference type="RefSeq" id="WP_005975424.1">
    <property type="nucleotide sequence ID" value="NZ_CP009769.1"/>
</dbReference>
<dbReference type="NCBIfam" id="NF008615">
    <property type="entry name" value="PRK11594.1"/>
    <property type="match status" value="1"/>
</dbReference>
<evidence type="ECO:0000313" key="8">
    <source>
        <dbReference type="Proteomes" id="UP000768524"/>
    </source>
</evidence>
<evidence type="ECO:0000256" key="1">
    <source>
        <dbReference type="ARBA" id="ARBA00022475"/>
    </source>
</evidence>
<protein>
    <recommendedName>
        <fullName evidence="5">Protein AaeX</fullName>
    </recommendedName>
</protein>
<feature type="transmembrane region" description="Helical" evidence="5">
    <location>
        <begin position="43"/>
        <end position="63"/>
    </location>
</feature>
<reference evidence="6" key="1">
    <citation type="submission" date="2020-07" db="EMBL/GenBank/DDBJ databases">
        <title>A pangenomic view of the genus Pectobacterium provides insights into genome organization, phylogeny, and virulence.</title>
        <authorList>
            <person name="Jonkheer E."/>
            <person name="Brankovics B."/>
            <person name="Houwers I."/>
            <person name="Van Der Wolf J."/>
            <person name="Bonants P."/>
            <person name="Vreeburg R."/>
            <person name="Bollema R."/>
            <person name="De Haan J."/>
            <person name="Berke L."/>
            <person name="De Ridder D."/>
            <person name="Smit S."/>
            <person name="Van Der Lee T.A.J."/>
        </authorList>
    </citation>
    <scope>NUCLEOTIDE SEQUENCE</scope>
    <source>
        <strain evidence="6">NAK:433</strain>
    </source>
</reference>
<keyword evidence="2 5" id="KW-0812">Transmembrane</keyword>
<dbReference type="InterPro" id="IPR012451">
    <property type="entry name" value="DUF1656"/>
</dbReference>
<keyword evidence="3 5" id="KW-1133">Transmembrane helix</keyword>
<evidence type="ECO:0000313" key="6">
    <source>
        <dbReference type="EMBL" id="MBN3051286.1"/>
    </source>
</evidence>
<keyword evidence="4 5" id="KW-0472">Membrane</keyword>
<evidence type="ECO:0000256" key="5">
    <source>
        <dbReference type="HAMAP-Rule" id="MF_01546"/>
    </source>
</evidence>
<dbReference type="Pfam" id="PF07869">
    <property type="entry name" value="DUF1656"/>
    <property type="match status" value="1"/>
</dbReference>
<evidence type="ECO:0000256" key="4">
    <source>
        <dbReference type="ARBA" id="ARBA00023136"/>
    </source>
</evidence>
<feature type="transmembrane region" description="Helical" evidence="5">
    <location>
        <begin position="6"/>
        <end position="31"/>
    </location>
</feature>
<dbReference type="AlphaFoldDB" id="A0A086EJQ4"/>
<dbReference type="EMBL" id="JACGEP010000013">
    <property type="protein sequence ID" value="MBN3051286.1"/>
    <property type="molecule type" value="Genomic_DNA"/>
</dbReference>
<evidence type="ECO:0000256" key="3">
    <source>
        <dbReference type="ARBA" id="ARBA00022989"/>
    </source>
</evidence>
<comment type="subcellular location">
    <subcellularLocation>
        <location evidence="5">Cell membrane</location>
        <topology evidence="5">Multi-pass membrane protein</topology>
    </subcellularLocation>
</comment>
<dbReference type="HAMAP" id="MF_01546">
    <property type="entry name" value="AaeX"/>
    <property type="match status" value="1"/>
</dbReference>
<proteinExistence type="inferred from homology"/>